<feature type="domain" description="SH3" evidence="3">
    <location>
        <begin position="270"/>
        <end position="329"/>
    </location>
</feature>
<dbReference type="CDD" id="cd00174">
    <property type="entry name" value="SH3"/>
    <property type="match status" value="1"/>
</dbReference>
<dbReference type="PROSITE" id="PS50010">
    <property type="entry name" value="DH_2"/>
    <property type="match status" value="1"/>
</dbReference>
<dbReference type="PRINTS" id="PR00499">
    <property type="entry name" value="P67PHOX"/>
</dbReference>
<gene>
    <name evidence="5" type="ORF">HCN44_008356</name>
</gene>
<dbReference type="PANTHER" id="PTHR22834">
    <property type="entry name" value="NUCLEAR FUSION PROTEIN FUS2"/>
    <property type="match status" value="1"/>
</dbReference>
<dbReference type="Gene3D" id="1.20.1270.60">
    <property type="entry name" value="Arfaptin homology (AH) domain/BAR domain"/>
    <property type="match status" value="1"/>
</dbReference>
<feature type="domain" description="SH3" evidence="3">
    <location>
        <begin position="136"/>
        <end position="196"/>
    </location>
</feature>
<comment type="caution">
    <text evidence="5">The sequence shown here is derived from an EMBL/GenBank/DDBJ whole genome shotgun (WGS) entry which is preliminary data.</text>
</comment>
<sequence>MEPGQLARVLTDFFTTIDGELSLTKGDYFLLISVVDKIWCYGESRNKRGKFPSNHLHRVDTPNLNDDENLFISIAPFKGEQEGDLIFDQGEFIIGQQEIEPGWWSGYIDERSGVFPMSHVWLIDKTILKKSGNKKIVRKKVKVKTSLKAQLDEELDLTEGDIVTVIEILDDGWVRGVTSDGRTGTFPEAFVEYINDNIDYVDQAAALPTASVPNTSNYQLPIYNKWIESSSHDAFEEAAPSYDDLFPDTKKTNDNIVSKKNDNPSLHSLDVKPYAITLYPFKAQYQDELNFEANEIVELTRHIDLDWVEGIIENKKGMLPTSYVKIIVDCSEENRIDSNIKDEHDESIKNYINLEDESRVKVAYTFDAQMKEDLSVKEGEIVTIVKTINEGWVSVKNENGEIGLCPRGYLSDDTHDDPIDDFVVLRNDEKIINSQAKRISIQPHRPAPPTPAPGSIPLQKLTINEKSQLHDEDLNKLNDNVNEDEINLQKRFEKRQNVISELVITEKEYVRDLKVTYETFNLYDPSKLETRGIDVSILFGNILDVIHVAEDLLDSMLKAMKGKDESQQMIAPCFLNMSERLKTIYKKYCGNHEAALSLLKKYEDNKEIMTLFDKGIETLRHQVACFDMSSILIKPVQRILKYPLMLYELVKCTEENHPDRENIEEAWKVMTAVASYINEYKRRTDIISKYLDSDNTLMSKMSKLNMHSVTKKSSRFSAKLSASFGLTNIPPDPVFDELEKQFKILEKTTEQLHYDVEQCMSCLHEETVCSEVLSDFLNQYHHEPLPQPRQQLSQQYSNDIVDYPSNSIDYSIKEEIKNDLINLDSPVKEKNNPPQFSQSHLYGNLDPLVDDDCEASSVNNQQQRYANFENEFYVVAYTFDGTIPGTLAIKKGQMVKLIKPHDEKGNDDWWLMEDRHGSSGYVPKNYVKLYSKP</sequence>
<protein>
    <recommendedName>
        <fullName evidence="7">Dynamin-binding protein</fullName>
    </recommendedName>
</protein>
<dbReference type="PROSITE" id="PS00741">
    <property type="entry name" value="DH_1"/>
    <property type="match status" value="1"/>
</dbReference>
<feature type="domain" description="SH3" evidence="3">
    <location>
        <begin position="355"/>
        <end position="415"/>
    </location>
</feature>
<feature type="domain" description="SH3" evidence="3">
    <location>
        <begin position="66"/>
        <end position="125"/>
    </location>
</feature>
<feature type="domain" description="SH3" evidence="3">
    <location>
        <begin position="868"/>
        <end position="932"/>
    </location>
</feature>
<dbReference type="Pfam" id="PF14604">
    <property type="entry name" value="SH3_9"/>
    <property type="match status" value="2"/>
</dbReference>
<dbReference type="Pfam" id="PF07653">
    <property type="entry name" value="SH3_2"/>
    <property type="match status" value="1"/>
</dbReference>
<dbReference type="SUPFAM" id="SSF48065">
    <property type="entry name" value="DBL homology domain (DH-domain)"/>
    <property type="match status" value="1"/>
</dbReference>
<dbReference type="Pfam" id="PF00621">
    <property type="entry name" value="RhoGEF"/>
    <property type="match status" value="1"/>
</dbReference>
<feature type="domain" description="DH" evidence="4">
    <location>
        <begin position="494"/>
        <end position="680"/>
    </location>
</feature>
<name>A0A834XMQ3_APHGI</name>
<keyword evidence="1 2" id="KW-0728">SH3 domain</keyword>
<dbReference type="InterPro" id="IPR001331">
    <property type="entry name" value="GDS_CDC24_CS"/>
</dbReference>
<dbReference type="Gene3D" id="2.30.30.40">
    <property type="entry name" value="SH3 Domains"/>
    <property type="match status" value="6"/>
</dbReference>
<dbReference type="OrthoDB" id="27823at2759"/>
<evidence type="ECO:0008006" key="7">
    <source>
        <dbReference type="Google" id="ProtNLM"/>
    </source>
</evidence>
<evidence type="ECO:0000313" key="5">
    <source>
        <dbReference type="EMBL" id="KAF7989682.1"/>
    </source>
</evidence>
<proteinExistence type="predicted"/>
<dbReference type="CDD" id="cd00160">
    <property type="entry name" value="RhoGEF"/>
    <property type="match status" value="1"/>
</dbReference>
<dbReference type="InterPro" id="IPR000219">
    <property type="entry name" value="DH_dom"/>
</dbReference>
<organism evidence="5 6">
    <name type="scientific">Aphidius gifuensis</name>
    <name type="common">Parasitoid wasp</name>
    <dbReference type="NCBI Taxonomy" id="684658"/>
    <lineage>
        <taxon>Eukaryota</taxon>
        <taxon>Metazoa</taxon>
        <taxon>Ecdysozoa</taxon>
        <taxon>Arthropoda</taxon>
        <taxon>Hexapoda</taxon>
        <taxon>Insecta</taxon>
        <taxon>Pterygota</taxon>
        <taxon>Neoptera</taxon>
        <taxon>Endopterygota</taxon>
        <taxon>Hymenoptera</taxon>
        <taxon>Apocrita</taxon>
        <taxon>Ichneumonoidea</taxon>
        <taxon>Braconidae</taxon>
        <taxon>Aphidiinae</taxon>
        <taxon>Aphidius</taxon>
    </lineage>
</organism>
<dbReference type="InterPro" id="IPR036028">
    <property type="entry name" value="SH3-like_dom_sf"/>
</dbReference>
<evidence type="ECO:0000259" key="3">
    <source>
        <dbReference type="PROSITE" id="PS50002"/>
    </source>
</evidence>
<dbReference type="EMBL" id="JACMRX010000005">
    <property type="protein sequence ID" value="KAF7989682.1"/>
    <property type="molecule type" value="Genomic_DNA"/>
</dbReference>
<evidence type="ECO:0000259" key="4">
    <source>
        <dbReference type="PROSITE" id="PS50010"/>
    </source>
</evidence>
<dbReference type="SMART" id="SM00326">
    <property type="entry name" value="SH3"/>
    <property type="match status" value="6"/>
</dbReference>
<dbReference type="InterPro" id="IPR001452">
    <property type="entry name" value="SH3_domain"/>
</dbReference>
<dbReference type="PANTHER" id="PTHR22834:SF20">
    <property type="entry name" value="SH3 DOMAIN-CONTAINING PROTEIN"/>
    <property type="match status" value="1"/>
</dbReference>
<evidence type="ECO:0000256" key="2">
    <source>
        <dbReference type="PROSITE-ProRule" id="PRU00192"/>
    </source>
</evidence>
<dbReference type="Gene3D" id="1.20.900.10">
    <property type="entry name" value="Dbl homology (DH) domain"/>
    <property type="match status" value="1"/>
</dbReference>
<accession>A0A834XMQ3</accession>
<dbReference type="SMART" id="SM00325">
    <property type="entry name" value="RhoGEF"/>
    <property type="match status" value="1"/>
</dbReference>
<reference evidence="5 6" key="1">
    <citation type="submission" date="2020-08" db="EMBL/GenBank/DDBJ databases">
        <title>Aphidius gifuensis genome sequencing and assembly.</title>
        <authorList>
            <person name="Du Z."/>
        </authorList>
    </citation>
    <scope>NUCLEOTIDE SEQUENCE [LARGE SCALE GENOMIC DNA]</scope>
    <source>
        <strain evidence="5">YNYX2018</strain>
        <tissue evidence="5">Adults</tissue>
    </source>
</reference>
<dbReference type="Proteomes" id="UP000639338">
    <property type="component" value="Unassembled WGS sequence"/>
</dbReference>
<dbReference type="InterPro" id="IPR035899">
    <property type="entry name" value="DBL_dom_sf"/>
</dbReference>
<dbReference type="Pfam" id="PF00018">
    <property type="entry name" value="SH3_1"/>
    <property type="match status" value="2"/>
</dbReference>
<feature type="domain" description="SH3" evidence="3">
    <location>
        <begin position="2"/>
        <end position="61"/>
    </location>
</feature>
<evidence type="ECO:0000313" key="6">
    <source>
        <dbReference type="Proteomes" id="UP000639338"/>
    </source>
</evidence>
<dbReference type="GO" id="GO:0005737">
    <property type="term" value="C:cytoplasm"/>
    <property type="evidence" value="ECO:0007669"/>
    <property type="project" value="TreeGrafter"/>
</dbReference>
<dbReference type="GO" id="GO:0005085">
    <property type="term" value="F:guanyl-nucleotide exchange factor activity"/>
    <property type="evidence" value="ECO:0007669"/>
    <property type="project" value="InterPro"/>
</dbReference>
<dbReference type="InterPro" id="IPR027267">
    <property type="entry name" value="AH/BAR_dom_sf"/>
</dbReference>
<evidence type="ECO:0000256" key="1">
    <source>
        <dbReference type="ARBA" id="ARBA00022443"/>
    </source>
</evidence>
<dbReference type="InterPro" id="IPR051492">
    <property type="entry name" value="Dynamin-Rho_GEF"/>
</dbReference>
<dbReference type="GO" id="GO:0035556">
    <property type="term" value="P:intracellular signal transduction"/>
    <property type="evidence" value="ECO:0007669"/>
    <property type="project" value="InterPro"/>
</dbReference>
<dbReference type="PROSITE" id="PS50002">
    <property type="entry name" value="SH3"/>
    <property type="match status" value="6"/>
</dbReference>
<dbReference type="SUPFAM" id="SSF50044">
    <property type="entry name" value="SH3-domain"/>
    <property type="match status" value="6"/>
</dbReference>
<keyword evidence="6" id="KW-1185">Reference proteome</keyword>
<dbReference type="AlphaFoldDB" id="A0A834XMQ3"/>